<reference evidence="1" key="1">
    <citation type="submission" date="2024-04" db="EMBL/GenBank/DDBJ databases">
        <authorList>
            <consortium name="Molecular Ecology Group"/>
        </authorList>
    </citation>
    <scope>NUCLEOTIDE SEQUENCE</scope>
</reference>
<sequence>MEIEKGVRGWWGLIAEGGKFPPFVSCPVWSSQCALWLRHVLLAILTRDPYLVQHASGSHHNFHNENIFQKRFDLTHLTGLENVERTSLLSS</sequence>
<dbReference type="AlphaFoldDB" id="A0AAV2NSK4"/>
<accession>A0AAV2NSK4</accession>
<keyword evidence="2" id="KW-1185">Reference proteome</keyword>
<gene>
    <name evidence="1" type="ORF">LPLAT_LOCUS8993</name>
</gene>
<dbReference type="EMBL" id="OZ034827">
    <property type="protein sequence ID" value="CAL1683222.1"/>
    <property type="molecule type" value="Genomic_DNA"/>
</dbReference>
<evidence type="ECO:0000313" key="1">
    <source>
        <dbReference type="EMBL" id="CAL1683222.1"/>
    </source>
</evidence>
<organism evidence="1 2">
    <name type="scientific">Lasius platythorax</name>
    <dbReference type="NCBI Taxonomy" id="488582"/>
    <lineage>
        <taxon>Eukaryota</taxon>
        <taxon>Metazoa</taxon>
        <taxon>Ecdysozoa</taxon>
        <taxon>Arthropoda</taxon>
        <taxon>Hexapoda</taxon>
        <taxon>Insecta</taxon>
        <taxon>Pterygota</taxon>
        <taxon>Neoptera</taxon>
        <taxon>Endopterygota</taxon>
        <taxon>Hymenoptera</taxon>
        <taxon>Apocrita</taxon>
        <taxon>Aculeata</taxon>
        <taxon>Formicoidea</taxon>
        <taxon>Formicidae</taxon>
        <taxon>Formicinae</taxon>
        <taxon>Lasius</taxon>
        <taxon>Lasius</taxon>
    </lineage>
</organism>
<name>A0AAV2NSK4_9HYME</name>
<evidence type="ECO:0000313" key="2">
    <source>
        <dbReference type="Proteomes" id="UP001497644"/>
    </source>
</evidence>
<proteinExistence type="predicted"/>
<dbReference type="Proteomes" id="UP001497644">
    <property type="component" value="Chromosome 4"/>
</dbReference>
<protein>
    <submittedName>
        <fullName evidence="1">Uncharacterized protein</fullName>
    </submittedName>
</protein>